<dbReference type="InterPro" id="IPR025161">
    <property type="entry name" value="IS402-like_dom"/>
</dbReference>
<dbReference type="AlphaFoldDB" id="A0A2S5R8K4"/>
<accession>A0A2S5R8K4</accession>
<comment type="caution">
    <text evidence="2">The sequence shown here is derived from an EMBL/GenBank/DDBJ whole genome shotgun (WGS) entry which is preliminary data.</text>
</comment>
<sequence length="64" mass="7405">MYLHQDIRLQGAQDDQWEEIKESLPGKKRDSGRTGTDNRKFINAVIWISPKGAQWRALSESYGK</sequence>
<proteinExistence type="predicted"/>
<gene>
    <name evidence="2" type="ORF">HCUR_00858</name>
</gene>
<dbReference type="EMBL" id="PHHC01000084">
    <property type="protein sequence ID" value="PPE03630.1"/>
    <property type="molecule type" value="Genomic_DNA"/>
</dbReference>
<reference evidence="2 3" key="1">
    <citation type="submission" date="2017-11" db="EMBL/GenBank/DDBJ databases">
        <title>Comparative genomic analysis of Holospora spp., intranuclear symbionts of paramecia.</title>
        <authorList>
            <person name="Garushyants S.K."/>
            <person name="Beliavskaya A."/>
            <person name="Malko D.B."/>
            <person name="Logacheva M.D."/>
            <person name="Rautian M.S."/>
            <person name="Gelfand M.S."/>
        </authorList>
    </citation>
    <scope>NUCLEOTIDE SEQUENCE [LARGE SCALE GENOMIC DNA]</scope>
    <source>
        <strain evidence="3">02AZ16</strain>
    </source>
</reference>
<protein>
    <recommendedName>
        <fullName evidence="1">Insertion element IS402-like domain-containing protein</fullName>
    </recommendedName>
</protein>
<evidence type="ECO:0000313" key="3">
    <source>
        <dbReference type="Proteomes" id="UP000239425"/>
    </source>
</evidence>
<feature type="domain" description="Insertion element IS402-like" evidence="1">
    <location>
        <begin position="13"/>
        <end position="64"/>
    </location>
</feature>
<organism evidence="2 3">
    <name type="scientific">Holospora curviuscula</name>
    <dbReference type="NCBI Taxonomy" id="1082868"/>
    <lineage>
        <taxon>Bacteria</taxon>
        <taxon>Pseudomonadati</taxon>
        <taxon>Pseudomonadota</taxon>
        <taxon>Alphaproteobacteria</taxon>
        <taxon>Holosporales</taxon>
        <taxon>Holosporaceae</taxon>
        <taxon>Holospora</taxon>
    </lineage>
</organism>
<dbReference type="Proteomes" id="UP000239425">
    <property type="component" value="Unassembled WGS sequence"/>
</dbReference>
<keyword evidence="3" id="KW-1185">Reference proteome</keyword>
<dbReference type="RefSeq" id="WP_104206873.1">
    <property type="nucleotide sequence ID" value="NZ_PHHC01000084.1"/>
</dbReference>
<evidence type="ECO:0000313" key="2">
    <source>
        <dbReference type="EMBL" id="PPE03630.1"/>
    </source>
</evidence>
<name>A0A2S5R8K4_9PROT</name>
<dbReference type="OrthoDB" id="7277254at2"/>
<dbReference type="Pfam" id="PF13340">
    <property type="entry name" value="DUF4096"/>
    <property type="match status" value="1"/>
</dbReference>
<evidence type="ECO:0000259" key="1">
    <source>
        <dbReference type="Pfam" id="PF13340"/>
    </source>
</evidence>